<protein>
    <recommendedName>
        <fullName evidence="1">peptidyl-tRNA hydrolase</fullName>
        <ecNumber evidence="1">3.1.1.29</ecNumber>
    </recommendedName>
</protein>
<sequence length="304" mass="31804">MTADPAPDRVAAADAAADPGDGRIGVALAPLRDRYAHWMGMRPEEVLADRDEAVEAVRAMQLVLRMERVAPPDWSAALVAAASGAARVCLDPRAEPGGPWFEAVSDYCSGSIRKVTRRARAGHWDATGELPGVTLAEDLPVAAGSAGGIGDRVRAEVRVLVPGPVEQLDPGVSRLQVGGTDVPEGPVPDATGIDPAHCLQVWLPVEPRMTLGKLMAQVGHAGMIAAALLAADAQDGGDPDALRRWRDAGCPVLLHGRTPHWDALLAGTGDAAAAWRDGRRLAVRDAGFTEIDPGTITVLARAPR</sequence>
<dbReference type="InterPro" id="IPR002833">
    <property type="entry name" value="PTH2"/>
</dbReference>
<dbReference type="Proteomes" id="UP000663792">
    <property type="component" value="Unassembled WGS sequence"/>
</dbReference>
<dbReference type="AlphaFoldDB" id="A0A939C1I9"/>
<keyword evidence="2" id="KW-0378">Hydrolase</keyword>
<evidence type="ECO:0000256" key="3">
    <source>
        <dbReference type="ARBA" id="ARBA00048707"/>
    </source>
</evidence>
<reference evidence="4" key="1">
    <citation type="submission" date="2021-01" db="EMBL/GenBank/DDBJ databases">
        <title>YIM 132084 draft genome.</title>
        <authorList>
            <person name="An D."/>
        </authorList>
    </citation>
    <scope>NUCLEOTIDE SEQUENCE</scope>
    <source>
        <strain evidence="4">YIM 132084</strain>
    </source>
</reference>
<dbReference type="EMBL" id="JAERWK010000010">
    <property type="protein sequence ID" value="MBM9467202.1"/>
    <property type="molecule type" value="Genomic_DNA"/>
</dbReference>
<dbReference type="Gene3D" id="3.40.1490.10">
    <property type="entry name" value="Bit1"/>
    <property type="match status" value="1"/>
</dbReference>
<organism evidence="4 5">
    <name type="scientific">Nakamurella leprariae</name>
    <dbReference type="NCBI Taxonomy" id="2803911"/>
    <lineage>
        <taxon>Bacteria</taxon>
        <taxon>Bacillati</taxon>
        <taxon>Actinomycetota</taxon>
        <taxon>Actinomycetes</taxon>
        <taxon>Nakamurellales</taxon>
        <taxon>Nakamurellaceae</taxon>
        <taxon>Nakamurella</taxon>
    </lineage>
</organism>
<dbReference type="SUPFAM" id="SSF102462">
    <property type="entry name" value="Peptidyl-tRNA hydrolase II"/>
    <property type="match status" value="1"/>
</dbReference>
<proteinExistence type="predicted"/>
<dbReference type="Pfam" id="PF01981">
    <property type="entry name" value="PTH2"/>
    <property type="match status" value="1"/>
</dbReference>
<dbReference type="RefSeq" id="WP_205260160.1">
    <property type="nucleotide sequence ID" value="NZ_JAERWK010000010.1"/>
</dbReference>
<dbReference type="EC" id="3.1.1.29" evidence="1"/>
<dbReference type="GO" id="GO:0004045">
    <property type="term" value="F:peptidyl-tRNA hydrolase activity"/>
    <property type="evidence" value="ECO:0007669"/>
    <property type="project" value="UniProtKB-EC"/>
</dbReference>
<evidence type="ECO:0000256" key="2">
    <source>
        <dbReference type="ARBA" id="ARBA00022801"/>
    </source>
</evidence>
<evidence type="ECO:0000256" key="1">
    <source>
        <dbReference type="ARBA" id="ARBA00013260"/>
    </source>
</evidence>
<dbReference type="InterPro" id="IPR023476">
    <property type="entry name" value="Pep_tRNA_hydro_II_dom_sf"/>
</dbReference>
<comment type="caution">
    <text evidence="4">The sequence shown here is derived from an EMBL/GenBank/DDBJ whole genome shotgun (WGS) entry which is preliminary data.</text>
</comment>
<comment type="catalytic activity">
    <reaction evidence="3">
        <text>an N-acyl-L-alpha-aminoacyl-tRNA + H2O = an N-acyl-L-amino acid + a tRNA + H(+)</text>
        <dbReference type="Rhea" id="RHEA:54448"/>
        <dbReference type="Rhea" id="RHEA-COMP:10123"/>
        <dbReference type="Rhea" id="RHEA-COMP:13883"/>
        <dbReference type="ChEBI" id="CHEBI:15377"/>
        <dbReference type="ChEBI" id="CHEBI:15378"/>
        <dbReference type="ChEBI" id="CHEBI:59874"/>
        <dbReference type="ChEBI" id="CHEBI:78442"/>
        <dbReference type="ChEBI" id="CHEBI:138191"/>
        <dbReference type="EC" id="3.1.1.29"/>
    </reaction>
</comment>
<name>A0A939C1I9_9ACTN</name>
<evidence type="ECO:0000313" key="4">
    <source>
        <dbReference type="EMBL" id="MBM9467202.1"/>
    </source>
</evidence>
<keyword evidence="5" id="KW-1185">Reference proteome</keyword>
<gene>
    <name evidence="4" type="ORF">JL106_07905</name>
</gene>
<evidence type="ECO:0000313" key="5">
    <source>
        <dbReference type="Proteomes" id="UP000663792"/>
    </source>
</evidence>
<accession>A0A939C1I9</accession>